<dbReference type="KEGG" id="schv:BRCON_2638"/>
<name>A0A2Z4Y830_SUMC1</name>
<evidence type="ECO:0000313" key="2">
    <source>
        <dbReference type="EMBL" id="AXA37380.1"/>
    </source>
</evidence>
<dbReference type="Gene3D" id="1.10.10.10">
    <property type="entry name" value="Winged helix-like DNA-binding domain superfamily/Winged helix DNA-binding domain"/>
    <property type="match status" value="1"/>
</dbReference>
<dbReference type="PANTHER" id="PTHR18964:SF149">
    <property type="entry name" value="BIFUNCTIONAL UDP-N-ACETYLGLUCOSAMINE 2-EPIMERASE_N-ACETYLMANNOSAMINE KINASE"/>
    <property type="match status" value="1"/>
</dbReference>
<sequence>MREQIPENPEPNGESPSQRKAYRLALIRYFVWREGPVARAQIAESLGLNLPTVSNCVGELLSSRDLVEEGYADSTGGRKPQLLDINEKKGSVIGLTFSSRGISSAWADLKGQLYNIRIYPFDFSLGPTAALETLKQAVAEQIDAVRLTPHAGPICQIGVGLSGLVDTLSGISLGFPRFEGWNDVPLKKILEETFNIPTVLDNHIAAVALAETVYGQLRGVENALYVQLGPGLGAGIVINGQIYRGSRLNVGEFGHTSMMVDNGPICYCGNYGCLESLASDYALVQQAEAALREGVGTRIPEYAPTPGRITAGAIFRAAADGDRFALNLVEKAARLLGTGIANLVNLFGPQRIIIGGTMAESGGDLLLTTICGTLSTKALDRIEKDVEIRMSSFGKDEAIKGAVTLALHQCFTTPLREGSPAGGRHEKRSFS</sequence>
<keyword evidence="2" id="KW-0418">Kinase</keyword>
<protein>
    <submittedName>
        <fullName evidence="2">Glucokinase</fullName>
    </submittedName>
</protein>
<dbReference type="InterPro" id="IPR049874">
    <property type="entry name" value="ROK_cs"/>
</dbReference>
<dbReference type="InterPro" id="IPR043129">
    <property type="entry name" value="ATPase_NBD"/>
</dbReference>
<dbReference type="InterPro" id="IPR036390">
    <property type="entry name" value="WH_DNA-bd_sf"/>
</dbReference>
<dbReference type="Proteomes" id="UP000262583">
    <property type="component" value="Chromosome"/>
</dbReference>
<evidence type="ECO:0000313" key="3">
    <source>
        <dbReference type="Proteomes" id="UP000262583"/>
    </source>
</evidence>
<evidence type="ECO:0000256" key="1">
    <source>
        <dbReference type="ARBA" id="ARBA00006479"/>
    </source>
</evidence>
<dbReference type="EMBL" id="CP030759">
    <property type="protein sequence ID" value="AXA37380.1"/>
    <property type="molecule type" value="Genomic_DNA"/>
</dbReference>
<accession>A0A2Z4Y830</accession>
<organism evidence="2 3">
    <name type="scientific">Sumerlaea chitinivorans</name>
    <dbReference type="NCBI Taxonomy" id="2250252"/>
    <lineage>
        <taxon>Bacteria</taxon>
        <taxon>Candidatus Sumerlaeota</taxon>
        <taxon>Candidatus Sumerlaeia</taxon>
        <taxon>Candidatus Sumerlaeales</taxon>
        <taxon>Candidatus Sumerlaeaceae</taxon>
        <taxon>Candidatus Sumerlaea</taxon>
    </lineage>
</organism>
<dbReference type="SUPFAM" id="SSF53067">
    <property type="entry name" value="Actin-like ATPase domain"/>
    <property type="match status" value="1"/>
</dbReference>
<dbReference type="InterPro" id="IPR000600">
    <property type="entry name" value="ROK"/>
</dbReference>
<dbReference type="Gene3D" id="3.30.420.40">
    <property type="match status" value="2"/>
</dbReference>
<dbReference type="PROSITE" id="PS01125">
    <property type="entry name" value="ROK"/>
    <property type="match status" value="1"/>
</dbReference>
<proteinExistence type="inferred from homology"/>
<dbReference type="PANTHER" id="PTHR18964">
    <property type="entry name" value="ROK (REPRESSOR, ORF, KINASE) FAMILY"/>
    <property type="match status" value="1"/>
</dbReference>
<dbReference type="Pfam" id="PF00480">
    <property type="entry name" value="ROK"/>
    <property type="match status" value="1"/>
</dbReference>
<dbReference type="GO" id="GO:0016301">
    <property type="term" value="F:kinase activity"/>
    <property type="evidence" value="ECO:0007669"/>
    <property type="project" value="UniProtKB-KW"/>
</dbReference>
<dbReference type="SUPFAM" id="SSF46785">
    <property type="entry name" value="Winged helix' DNA-binding domain"/>
    <property type="match status" value="1"/>
</dbReference>
<gene>
    <name evidence="2" type="ORF">BRCON_2638</name>
</gene>
<keyword evidence="2" id="KW-0808">Transferase</keyword>
<reference evidence="2 3" key="1">
    <citation type="submission" date="2018-05" db="EMBL/GenBank/DDBJ databases">
        <title>A metagenomic window into the 2 km-deep terrestrial subsurface aquifer revealed taxonomically and functionally diverse microbial community comprising novel uncultured bacterial lineages.</title>
        <authorList>
            <person name="Kadnikov V.V."/>
            <person name="Mardanov A.V."/>
            <person name="Beletsky A.V."/>
            <person name="Banks D."/>
            <person name="Pimenov N.V."/>
            <person name="Frank Y.A."/>
            <person name="Karnachuk O.V."/>
            <person name="Ravin N.V."/>
        </authorList>
    </citation>
    <scope>NUCLEOTIDE SEQUENCE [LARGE SCALE GENOMIC DNA]</scope>
    <source>
        <strain evidence="2">BY</strain>
    </source>
</reference>
<comment type="similarity">
    <text evidence="1">Belongs to the ROK (NagC/XylR) family.</text>
</comment>
<dbReference type="AlphaFoldDB" id="A0A2Z4Y830"/>
<dbReference type="InterPro" id="IPR036388">
    <property type="entry name" value="WH-like_DNA-bd_sf"/>
</dbReference>